<sequence>MNVNQLTQETIELMKSAQAGGGPPDKGFTQPASFTAGLQTYDLSAPSQKLYPVLTPLRNRIPRVGGGRTIGSNWKAVTNINVGNQRAGIGEGRRGGVINHETVERNAQFRAIGLETK</sequence>
<accession>A0A378W0N0</accession>
<evidence type="ECO:0000313" key="1">
    <source>
        <dbReference type="EMBL" id="SUA24115.1"/>
    </source>
</evidence>
<gene>
    <name evidence="1" type="ORF">NCTC11421_02105</name>
</gene>
<organism evidence="1">
    <name type="scientific">Neisseria gonorrhoeae</name>
    <dbReference type="NCBI Taxonomy" id="485"/>
    <lineage>
        <taxon>Bacteria</taxon>
        <taxon>Pseudomonadati</taxon>
        <taxon>Pseudomonadota</taxon>
        <taxon>Betaproteobacteria</taxon>
        <taxon>Neisseriales</taxon>
        <taxon>Neisseriaceae</taxon>
        <taxon>Neisseria</taxon>
    </lineage>
</organism>
<dbReference type="AlphaFoldDB" id="A0A378W0N0"/>
<dbReference type="EMBL" id="UGRI01000001">
    <property type="protein sequence ID" value="SUA24115.1"/>
    <property type="molecule type" value="Genomic_DNA"/>
</dbReference>
<reference evidence="1" key="1">
    <citation type="submission" date="2018-06" db="EMBL/GenBank/DDBJ databases">
        <authorList>
            <consortium name="Pathogen Informatics"/>
            <person name="Doyle S."/>
        </authorList>
    </citation>
    <scope>NUCLEOTIDE SEQUENCE [LARGE SCALE GENOMIC DNA]</scope>
    <source>
        <strain evidence="1">NCTC11421</strain>
    </source>
</reference>
<protein>
    <submittedName>
        <fullName evidence="1">Phage associated protein</fullName>
    </submittedName>
</protein>
<name>A0A378W0N0_NEIGO</name>
<proteinExistence type="predicted"/>